<dbReference type="InterPro" id="IPR027094">
    <property type="entry name" value="Mitofusin_fam"/>
</dbReference>
<dbReference type="Pfam" id="PF00350">
    <property type="entry name" value="Dynamin_N"/>
    <property type="match status" value="1"/>
</dbReference>
<dbReference type="EMBL" id="ATCL01000012">
    <property type="protein sequence ID" value="ERG68044.1"/>
    <property type="molecule type" value="Genomic_DNA"/>
</dbReference>
<dbReference type="Gene3D" id="3.40.50.300">
    <property type="entry name" value="P-loop containing nucleotide triphosphate hydrolases"/>
    <property type="match status" value="1"/>
</dbReference>
<evidence type="ECO:0000256" key="5">
    <source>
        <dbReference type="ARBA" id="ARBA00023136"/>
    </source>
</evidence>
<organism evidence="8 9">
    <name type="scientific">Exiguobacterium chiriqhucha RW-2</name>
    <dbReference type="NCBI Taxonomy" id="1345023"/>
    <lineage>
        <taxon>Bacteria</taxon>
        <taxon>Bacillati</taxon>
        <taxon>Bacillota</taxon>
        <taxon>Bacilli</taxon>
        <taxon>Bacillales</taxon>
        <taxon>Bacillales Family XII. Incertae Sedis</taxon>
        <taxon>Exiguobacterium</taxon>
    </lineage>
</organism>
<feature type="domain" description="Dynamin N-terminal" evidence="7">
    <location>
        <begin position="41"/>
        <end position="199"/>
    </location>
</feature>
<evidence type="ECO:0000256" key="2">
    <source>
        <dbReference type="ARBA" id="ARBA00022741"/>
    </source>
</evidence>
<reference evidence="8 9" key="1">
    <citation type="journal article" date="2013" name="Genome Announc.">
        <title>Draft Genome Sequence of Exiguobacterium pavilionensis Strain RW-2, with Wide Thermal, Salinity, and pH Tolerance, Isolated from Modern Freshwater Microbialites.</title>
        <authorList>
            <person name="White R.A.III."/>
            <person name="Grassa C.J."/>
            <person name="Suttle C.A."/>
        </authorList>
    </citation>
    <scope>NUCLEOTIDE SEQUENCE [LARGE SCALE GENOMIC DNA]</scope>
    <source>
        <strain evidence="8 9">RW-2</strain>
    </source>
</reference>
<feature type="coiled-coil region" evidence="6">
    <location>
        <begin position="278"/>
        <end position="312"/>
    </location>
</feature>
<protein>
    <recommendedName>
        <fullName evidence="7">Dynamin N-terminal domain-containing protein</fullName>
    </recommendedName>
</protein>
<feature type="coiled-coil region" evidence="6">
    <location>
        <begin position="476"/>
        <end position="521"/>
    </location>
</feature>
<gene>
    <name evidence="8" type="ORF">M467_12205</name>
</gene>
<dbReference type="AlphaFoldDB" id="U1LZ86"/>
<dbReference type="GO" id="GO:0016020">
    <property type="term" value="C:membrane"/>
    <property type="evidence" value="ECO:0007669"/>
    <property type="project" value="UniProtKB-SubCell"/>
</dbReference>
<comment type="subcellular location">
    <subcellularLocation>
        <location evidence="1">Membrane</location>
    </subcellularLocation>
</comment>
<feature type="coiled-coil region" evidence="6">
    <location>
        <begin position="589"/>
        <end position="657"/>
    </location>
</feature>
<dbReference type="SUPFAM" id="SSF52540">
    <property type="entry name" value="P-loop containing nucleoside triphosphate hydrolases"/>
    <property type="match status" value="1"/>
</dbReference>
<dbReference type="eggNOG" id="COG0699">
    <property type="taxonomic scope" value="Bacteria"/>
</dbReference>
<keyword evidence="3" id="KW-0378">Hydrolase</keyword>
<keyword evidence="4" id="KW-0342">GTP-binding</keyword>
<evidence type="ECO:0000259" key="7">
    <source>
        <dbReference type="Pfam" id="PF00350"/>
    </source>
</evidence>
<dbReference type="Proteomes" id="UP000016464">
    <property type="component" value="Unassembled WGS sequence"/>
</dbReference>
<dbReference type="PANTHER" id="PTHR10465:SF0">
    <property type="entry name" value="SARCALUMENIN"/>
    <property type="match status" value="1"/>
</dbReference>
<dbReference type="PATRIC" id="fig|1345023.5.peg.642"/>
<evidence type="ECO:0000256" key="3">
    <source>
        <dbReference type="ARBA" id="ARBA00022801"/>
    </source>
</evidence>
<accession>U1LZ86</accession>
<evidence type="ECO:0000256" key="1">
    <source>
        <dbReference type="ARBA" id="ARBA00004370"/>
    </source>
</evidence>
<sequence>MNKNVLRSEINELVNAYKEDLFFGDEIELLSNRIHSLESSIAVTGQFSVGKSALLNALLGEEILSTRRIESTKVLTRIRSCPSREEAKVTLTYLKGDSRTFPIEDIEDLEKYTTFQGEEVTDQLASVDLYWPVSFLNEELVLVDTPGANSVTKSAFQTTRTQLKKSSAILYLFNGQKGLETTDHELLKEFISDGKKVFLVGTHIDRIDVSKDWDAVVKSAQSNLQEISDLDIIGVSSIWGLQGKIESNDILLSESNITTLEAVLGDYMASGDYHRADLRSIESDYMKLLMEIKKVEEDQLDEEREIEEERERRRERLIAITELDYADVETYGKTLLRRREGSVREMGSRLEEGVLRDGKDILHTVTASYATFSQQLNSKMQELAYGMIDVESLKHDYINHLNHVEQIYLEWGETIEASGHQFVEAFEAQVKRADKTFLHAMKTMENDVDIQWDHFDSILMSIAFEPMRLDIDLTDFEVYESQVDKEESKRTKLKTKLSTVEKEQQQIAKTLDEQVSEVEKNKKSVLSHLGERPKPERQYRETGMWFWKKSVPDGYDYSGPNRWDERYREMTTVYEQDLTRINEVNRELSMKNERKRTRTLKEIDELEEEIHSKRRAFLSALYSIINDQSKIVRETHNERLNDVRQEWERLLTIQEERHSTHLQTIEDKFVKFVNDSKQTAIKKIRVL</sequence>
<dbReference type="GO" id="GO:0005525">
    <property type="term" value="F:GTP binding"/>
    <property type="evidence" value="ECO:0007669"/>
    <property type="project" value="UniProtKB-KW"/>
</dbReference>
<proteinExistence type="predicted"/>
<evidence type="ECO:0000313" key="9">
    <source>
        <dbReference type="Proteomes" id="UP000016464"/>
    </source>
</evidence>
<keyword evidence="6" id="KW-0175">Coiled coil</keyword>
<evidence type="ECO:0000313" key="8">
    <source>
        <dbReference type="EMBL" id="ERG68044.1"/>
    </source>
</evidence>
<name>U1LZ86_9BACL</name>
<evidence type="ECO:0000256" key="6">
    <source>
        <dbReference type="SAM" id="Coils"/>
    </source>
</evidence>
<dbReference type="InterPro" id="IPR045063">
    <property type="entry name" value="Dynamin_N"/>
</dbReference>
<keyword evidence="5" id="KW-0472">Membrane</keyword>
<evidence type="ECO:0000256" key="4">
    <source>
        <dbReference type="ARBA" id="ARBA00023134"/>
    </source>
</evidence>
<dbReference type="PANTHER" id="PTHR10465">
    <property type="entry name" value="TRANSMEMBRANE GTPASE FZO1"/>
    <property type="match status" value="1"/>
</dbReference>
<comment type="caution">
    <text evidence="8">The sequence shown here is derived from an EMBL/GenBank/DDBJ whole genome shotgun (WGS) entry which is preliminary data.</text>
</comment>
<keyword evidence="9" id="KW-1185">Reference proteome</keyword>
<dbReference type="InterPro" id="IPR027417">
    <property type="entry name" value="P-loop_NTPase"/>
</dbReference>
<keyword evidence="2" id="KW-0547">Nucleotide-binding</keyword>
<dbReference type="GO" id="GO:0003924">
    <property type="term" value="F:GTPase activity"/>
    <property type="evidence" value="ECO:0007669"/>
    <property type="project" value="InterPro"/>
</dbReference>